<sequence length="66" mass="7586">AERSLAFPAANNAHLPFLFTHLINYTDSNYKCCTRNWNYRNHSGSRDGTLRPLRLYSVSRIGILSN</sequence>
<proteinExistence type="predicted"/>
<dbReference type="AlphaFoldDB" id="A0AAV5TVE5"/>
<keyword evidence="2" id="KW-1185">Reference proteome</keyword>
<protein>
    <submittedName>
        <fullName evidence="1">Uncharacterized protein</fullName>
    </submittedName>
</protein>
<feature type="non-terminal residue" evidence="1">
    <location>
        <position position="1"/>
    </location>
</feature>
<reference evidence="1" key="1">
    <citation type="submission" date="2023-10" db="EMBL/GenBank/DDBJ databases">
        <title>Genome assembly of Pristionchus species.</title>
        <authorList>
            <person name="Yoshida K."/>
            <person name="Sommer R.J."/>
        </authorList>
    </citation>
    <scope>NUCLEOTIDE SEQUENCE</scope>
    <source>
        <strain evidence="1">RS0144</strain>
    </source>
</reference>
<gene>
    <name evidence="1" type="ORF">PENTCL1PPCAC_20675</name>
</gene>
<dbReference type="EMBL" id="BTSX01000005">
    <property type="protein sequence ID" value="GMS98500.1"/>
    <property type="molecule type" value="Genomic_DNA"/>
</dbReference>
<feature type="non-terminal residue" evidence="1">
    <location>
        <position position="66"/>
    </location>
</feature>
<dbReference type="Proteomes" id="UP001432027">
    <property type="component" value="Unassembled WGS sequence"/>
</dbReference>
<accession>A0AAV5TVE5</accession>
<comment type="caution">
    <text evidence="1">The sequence shown here is derived from an EMBL/GenBank/DDBJ whole genome shotgun (WGS) entry which is preliminary data.</text>
</comment>
<name>A0AAV5TVE5_9BILA</name>
<evidence type="ECO:0000313" key="1">
    <source>
        <dbReference type="EMBL" id="GMS98500.1"/>
    </source>
</evidence>
<evidence type="ECO:0000313" key="2">
    <source>
        <dbReference type="Proteomes" id="UP001432027"/>
    </source>
</evidence>
<organism evidence="1 2">
    <name type="scientific">Pristionchus entomophagus</name>
    <dbReference type="NCBI Taxonomy" id="358040"/>
    <lineage>
        <taxon>Eukaryota</taxon>
        <taxon>Metazoa</taxon>
        <taxon>Ecdysozoa</taxon>
        <taxon>Nematoda</taxon>
        <taxon>Chromadorea</taxon>
        <taxon>Rhabditida</taxon>
        <taxon>Rhabditina</taxon>
        <taxon>Diplogasteromorpha</taxon>
        <taxon>Diplogasteroidea</taxon>
        <taxon>Neodiplogasteridae</taxon>
        <taxon>Pristionchus</taxon>
    </lineage>
</organism>